<keyword evidence="2" id="KW-1185">Reference proteome</keyword>
<evidence type="ECO:0000313" key="1">
    <source>
        <dbReference type="EMBL" id="MBY5952817.1"/>
    </source>
</evidence>
<evidence type="ECO:0000313" key="2">
    <source>
        <dbReference type="Proteomes" id="UP000766609"/>
    </source>
</evidence>
<dbReference type="RefSeq" id="WP_222585020.1">
    <property type="nucleotide sequence ID" value="NZ_JAHVHP010000003.1"/>
</dbReference>
<sequence length="393" mass="43461">MKSDIKKISINKLMIYLILIVIYFSSCANVNKSNLAEEQSQIEKQNCKLPRVVDGAIALGFPKVEGLAPSTGKVTMTVLFADFDDFPSSTSTDSLFSVINPIAPEFFKEISYGRIELNLVPYHKWVRLSRPSTYYGTAIYEFEPHRDFIQEAVDLAKDEIDFGDTDIVLVMSNPKAKAIAVGPVFKTLDPNWHIKAPGANMSVGITSGYDLNYWGGLWLAHEIGHTFGLPDLYDFEGENFLKSVGTYGIMGTQAGNAPGHFAFERWVLGWIDDDQIYCHENGEATIKLEAIENPGGIKAAVIPIDSTSALMIESRRKIGFDIKTKEGALVYLVNTALPGGSGPIKVRPGFESEFEFLQDAPLVKGDIYTFQDITIEVMESSPKSDLVKICTEN</sequence>
<dbReference type="SUPFAM" id="SSF55486">
    <property type="entry name" value="Metalloproteases ('zincins'), catalytic domain"/>
    <property type="match status" value="1"/>
</dbReference>
<dbReference type="EMBL" id="JAHVHP010000003">
    <property type="protein sequence ID" value="MBY5952817.1"/>
    <property type="molecule type" value="Genomic_DNA"/>
</dbReference>
<name>A0ABS7N907_9BACT</name>
<gene>
    <name evidence="1" type="ORF">KUV23_17680</name>
</gene>
<dbReference type="Proteomes" id="UP000766609">
    <property type="component" value="Unassembled WGS sequence"/>
</dbReference>
<reference evidence="1 2" key="1">
    <citation type="submission" date="2021-06" db="EMBL/GenBank/DDBJ databases">
        <title>44 bacteria genomes isolated from Dapeng, Shenzhen.</title>
        <authorList>
            <person name="Zheng W."/>
            <person name="Yu S."/>
            <person name="Huang Y."/>
        </authorList>
    </citation>
    <scope>NUCLEOTIDE SEQUENCE [LARGE SCALE GENOMIC DNA]</scope>
    <source>
        <strain evidence="1 2">DP5N14-6</strain>
    </source>
</reference>
<dbReference type="PANTHER" id="PTHR41775">
    <property type="entry name" value="SECRETED PROTEIN-RELATED"/>
    <property type="match status" value="1"/>
</dbReference>
<organism evidence="1 2">
    <name type="scientific">Algoriphagus marincola</name>
    <dbReference type="NCBI Taxonomy" id="264027"/>
    <lineage>
        <taxon>Bacteria</taxon>
        <taxon>Pseudomonadati</taxon>
        <taxon>Bacteroidota</taxon>
        <taxon>Cytophagia</taxon>
        <taxon>Cytophagales</taxon>
        <taxon>Cyclobacteriaceae</taxon>
        <taxon>Algoriphagus</taxon>
    </lineage>
</organism>
<evidence type="ECO:0008006" key="3">
    <source>
        <dbReference type="Google" id="ProtNLM"/>
    </source>
</evidence>
<dbReference type="PANTHER" id="PTHR41775:SF1">
    <property type="entry name" value="PEPTIDASE M6-LIKE DOMAIN-CONTAINING PROTEIN"/>
    <property type="match status" value="1"/>
</dbReference>
<proteinExistence type="predicted"/>
<comment type="caution">
    <text evidence="1">The sequence shown here is derived from an EMBL/GenBank/DDBJ whole genome shotgun (WGS) entry which is preliminary data.</text>
</comment>
<accession>A0ABS7N907</accession>
<protein>
    <recommendedName>
        <fullName evidence="3">M6 family metalloprotease domain-containing protein</fullName>
    </recommendedName>
</protein>